<dbReference type="Pfam" id="PF13391">
    <property type="entry name" value="HNH_2"/>
    <property type="match status" value="1"/>
</dbReference>
<feature type="domain" description="HNH nuclease" evidence="2">
    <location>
        <begin position="280"/>
        <end position="358"/>
    </location>
</feature>
<name>A0A8H6S1I9_9AGAR</name>
<evidence type="ECO:0000313" key="4">
    <source>
        <dbReference type="Proteomes" id="UP000636479"/>
    </source>
</evidence>
<dbReference type="Proteomes" id="UP000636479">
    <property type="component" value="Unassembled WGS sequence"/>
</dbReference>
<dbReference type="OrthoDB" id="3847906at2759"/>
<protein>
    <recommendedName>
        <fullName evidence="2">HNH nuclease domain-containing protein</fullName>
    </recommendedName>
</protein>
<proteinExistence type="predicted"/>
<evidence type="ECO:0000259" key="2">
    <source>
        <dbReference type="Pfam" id="PF13391"/>
    </source>
</evidence>
<dbReference type="RefSeq" id="XP_037213978.1">
    <property type="nucleotide sequence ID" value="XM_037369480.1"/>
</dbReference>
<dbReference type="EMBL" id="JACAZF010000014">
    <property type="protein sequence ID" value="KAF7290618.1"/>
    <property type="molecule type" value="Genomic_DNA"/>
</dbReference>
<evidence type="ECO:0000256" key="1">
    <source>
        <dbReference type="SAM" id="MobiDB-lite"/>
    </source>
</evidence>
<gene>
    <name evidence="3" type="ORF">MIND_01302000</name>
</gene>
<dbReference type="InterPro" id="IPR003615">
    <property type="entry name" value="HNH_nuc"/>
</dbReference>
<sequence>MAAYSPQNYVNRNERNIHIWSSQTGYQGMRYIVGGCHTWPRPPLALALHRELHSAIEGLEHNLEFWWPLTKHDLYKYLEIITRKNPGFKWVLFGPYEFRDPISQLEQLLGDIPALEFTRLVQDIITNAAAGQFQGMTDDIETAAVAGQYLLLMQSESHEKLLHPVKPELIYSSLQSMSRLATAQNASVASGVTLQSPIQSLSQTVSGTLGSGSNTVGDTTKAGRTDPDPDDDIDIDDESGSDDDYSDDSDGGVLPASGKKLKARRKATHRVHCRQRDFRCRISGYAIPNRPWPRGPVYEGFNACHIVAHALDGRLQDIASQKVIDALSTNRGIDTVENGIMMLNFFHSLFDANHFGIDKASNGLKIYTFERRAATIVGAGRSIFPPLTIPQDYQPQPYKPTTRKKHSEVNKVLLRFQFELCVRWHVCGLGRVTPGS</sequence>
<dbReference type="AlphaFoldDB" id="A0A8H6S1I9"/>
<feature type="compositionally biased region" description="Acidic residues" evidence="1">
    <location>
        <begin position="228"/>
        <end position="250"/>
    </location>
</feature>
<feature type="region of interest" description="Disordered" evidence="1">
    <location>
        <begin position="205"/>
        <end position="266"/>
    </location>
</feature>
<dbReference type="GeneID" id="59351996"/>
<evidence type="ECO:0000313" key="3">
    <source>
        <dbReference type="EMBL" id="KAF7290618.1"/>
    </source>
</evidence>
<keyword evidence="4" id="KW-1185">Reference proteome</keyword>
<feature type="compositionally biased region" description="Polar residues" evidence="1">
    <location>
        <begin position="205"/>
        <end position="218"/>
    </location>
</feature>
<organism evidence="3 4">
    <name type="scientific">Mycena indigotica</name>
    <dbReference type="NCBI Taxonomy" id="2126181"/>
    <lineage>
        <taxon>Eukaryota</taxon>
        <taxon>Fungi</taxon>
        <taxon>Dikarya</taxon>
        <taxon>Basidiomycota</taxon>
        <taxon>Agaricomycotina</taxon>
        <taxon>Agaricomycetes</taxon>
        <taxon>Agaricomycetidae</taxon>
        <taxon>Agaricales</taxon>
        <taxon>Marasmiineae</taxon>
        <taxon>Mycenaceae</taxon>
        <taxon>Mycena</taxon>
    </lineage>
</organism>
<accession>A0A8H6S1I9</accession>
<reference evidence="3" key="1">
    <citation type="submission" date="2020-05" db="EMBL/GenBank/DDBJ databases">
        <title>Mycena genomes resolve the evolution of fungal bioluminescence.</title>
        <authorList>
            <person name="Tsai I.J."/>
        </authorList>
    </citation>
    <scope>NUCLEOTIDE SEQUENCE</scope>
    <source>
        <strain evidence="3">171206Taipei</strain>
    </source>
</reference>
<comment type="caution">
    <text evidence="3">The sequence shown here is derived from an EMBL/GenBank/DDBJ whole genome shotgun (WGS) entry which is preliminary data.</text>
</comment>